<evidence type="ECO:0000259" key="1">
    <source>
        <dbReference type="Pfam" id="PF05175"/>
    </source>
</evidence>
<gene>
    <name evidence="2" type="ORF">GHK86_18310</name>
</gene>
<name>A0ABW9QYC5_9ACTN</name>
<keyword evidence="3" id="KW-1185">Reference proteome</keyword>
<dbReference type="GO" id="GO:0008168">
    <property type="term" value="F:methyltransferase activity"/>
    <property type="evidence" value="ECO:0007669"/>
    <property type="project" value="UniProtKB-KW"/>
</dbReference>
<comment type="caution">
    <text evidence="2">The sequence shown here is derived from an EMBL/GenBank/DDBJ whole genome shotgun (WGS) entry which is preliminary data.</text>
</comment>
<protein>
    <submittedName>
        <fullName evidence="2">Methyltransferase</fullName>
    </submittedName>
</protein>
<organism evidence="2 3">
    <name type="scientific">Acidiferrimicrobium australe</name>
    <dbReference type="NCBI Taxonomy" id="2664430"/>
    <lineage>
        <taxon>Bacteria</taxon>
        <taxon>Bacillati</taxon>
        <taxon>Actinomycetota</taxon>
        <taxon>Acidimicrobiia</taxon>
        <taxon>Acidimicrobiales</taxon>
        <taxon>Acidimicrobiaceae</taxon>
        <taxon>Acidiferrimicrobium</taxon>
    </lineage>
</organism>
<sequence>MLERRAAGEPLQYVLGSWGFRTLDLLVDRRVLIPRPETEVVVGVALELLAGRSQPVAADLGTGSGAIALSLVAEHPDVQVWATDASAEALDVARANAAG</sequence>
<dbReference type="PANTHER" id="PTHR18895">
    <property type="entry name" value="HEMK METHYLTRANSFERASE"/>
    <property type="match status" value="1"/>
</dbReference>
<keyword evidence="2" id="KW-0489">Methyltransferase</keyword>
<proteinExistence type="predicted"/>
<feature type="domain" description="Methyltransferase small" evidence="1">
    <location>
        <begin position="49"/>
        <end position="98"/>
    </location>
</feature>
<dbReference type="InterPro" id="IPR007848">
    <property type="entry name" value="Small_mtfrase_dom"/>
</dbReference>
<feature type="non-terminal residue" evidence="2">
    <location>
        <position position="99"/>
    </location>
</feature>
<dbReference type="InterPro" id="IPR029063">
    <property type="entry name" value="SAM-dependent_MTases_sf"/>
</dbReference>
<dbReference type="GO" id="GO:0032259">
    <property type="term" value="P:methylation"/>
    <property type="evidence" value="ECO:0007669"/>
    <property type="project" value="UniProtKB-KW"/>
</dbReference>
<dbReference type="Proteomes" id="UP000437736">
    <property type="component" value="Unassembled WGS sequence"/>
</dbReference>
<dbReference type="EMBL" id="WJHE01001137">
    <property type="protein sequence ID" value="MST34669.1"/>
    <property type="molecule type" value="Genomic_DNA"/>
</dbReference>
<dbReference type="SUPFAM" id="SSF53335">
    <property type="entry name" value="S-adenosyl-L-methionine-dependent methyltransferases"/>
    <property type="match status" value="1"/>
</dbReference>
<dbReference type="InterPro" id="IPR050320">
    <property type="entry name" value="N5-glutamine_MTase"/>
</dbReference>
<dbReference type="Gene3D" id="1.10.8.10">
    <property type="entry name" value="DNA helicase RuvA subunit, C-terminal domain"/>
    <property type="match status" value="1"/>
</dbReference>
<keyword evidence="2" id="KW-0808">Transferase</keyword>
<dbReference type="PANTHER" id="PTHR18895:SF74">
    <property type="entry name" value="MTRF1L RELEASE FACTOR GLUTAMINE METHYLTRANSFERASE"/>
    <property type="match status" value="1"/>
</dbReference>
<dbReference type="CDD" id="cd02440">
    <property type="entry name" value="AdoMet_MTases"/>
    <property type="match status" value="1"/>
</dbReference>
<evidence type="ECO:0000313" key="2">
    <source>
        <dbReference type="EMBL" id="MST34669.1"/>
    </source>
</evidence>
<reference evidence="2 3" key="1">
    <citation type="submission" date="2019-11" db="EMBL/GenBank/DDBJ databases">
        <title>Acidiferrimicrobium australis gen. nov., sp. nov., an acidophilic and obligately heterotrophic, member of the Actinobacteria that catalyses dissimilatory oxido- reduction of iron isolated from metal-rich acidic water in Chile.</title>
        <authorList>
            <person name="Gonzalez D."/>
            <person name="Huber K."/>
            <person name="Hedrich S."/>
            <person name="Rojas-Villalobos C."/>
            <person name="Quatrini R."/>
            <person name="Dinamarca M.A."/>
            <person name="Schwarz A."/>
            <person name="Canales C."/>
            <person name="Nancucheo I."/>
        </authorList>
    </citation>
    <scope>NUCLEOTIDE SEQUENCE [LARGE SCALE GENOMIC DNA]</scope>
    <source>
        <strain evidence="2 3">USS-CCA1</strain>
    </source>
</reference>
<evidence type="ECO:0000313" key="3">
    <source>
        <dbReference type="Proteomes" id="UP000437736"/>
    </source>
</evidence>
<accession>A0ABW9QYC5</accession>
<dbReference type="Pfam" id="PF05175">
    <property type="entry name" value="MTS"/>
    <property type="match status" value="1"/>
</dbReference>
<dbReference type="Gene3D" id="3.40.50.150">
    <property type="entry name" value="Vaccinia Virus protein VP39"/>
    <property type="match status" value="1"/>
</dbReference>